<keyword evidence="2" id="KW-1185">Reference proteome</keyword>
<comment type="caution">
    <text evidence="1">The sequence shown here is derived from an EMBL/GenBank/DDBJ whole genome shotgun (WGS) entry which is preliminary data.</text>
</comment>
<name>A0AAD5QGG5_PARTN</name>
<reference evidence="1" key="1">
    <citation type="submission" date="2021-06" db="EMBL/GenBank/DDBJ databases">
        <title>Parelaphostrongylus tenuis whole genome reference sequence.</title>
        <authorList>
            <person name="Garwood T.J."/>
            <person name="Larsen P.A."/>
            <person name="Fountain-Jones N.M."/>
            <person name="Garbe J.R."/>
            <person name="Macchietto M.G."/>
            <person name="Kania S.A."/>
            <person name="Gerhold R.W."/>
            <person name="Richards J.E."/>
            <person name="Wolf T.M."/>
        </authorList>
    </citation>
    <scope>NUCLEOTIDE SEQUENCE</scope>
    <source>
        <strain evidence="1">MNPRO001-30</strain>
        <tissue evidence="1">Meninges</tissue>
    </source>
</reference>
<evidence type="ECO:0000313" key="2">
    <source>
        <dbReference type="Proteomes" id="UP001196413"/>
    </source>
</evidence>
<dbReference type="Proteomes" id="UP001196413">
    <property type="component" value="Unassembled WGS sequence"/>
</dbReference>
<gene>
    <name evidence="1" type="ORF">KIN20_000883</name>
</gene>
<sequence length="172" mass="19213">MSLKAKDTKKMFAFLRMLSAQLTTAWLEKFKFLRKPFRIRCRQCAKPTDSSSLISPVLEKRLAIFIVETFPVKLCYVLDGFIIALLHFHLYQNGVKVAAAKQTKLKGCVVIPTDMGSRPYPGRGVKVHTGSSIVCHLPSRRPSRSMSGTRKISILLNASKSGPVGHLTVKIR</sequence>
<protein>
    <submittedName>
        <fullName evidence="1">Uncharacterized protein</fullName>
    </submittedName>
</protein>
<evidence type="ECO:0000313" key="1">
    <source>
        <dbReference type="EMBL" id="KAJ1346166.1"/>
    </source>
</evidence>
<dbReference type="EMBL" id="JAHQIW010000119">
    <property type="protein sequence ID" value="KAJ1346166.1"/>
    <property type="molecule type" value="Genomic_DNA"/>
</dbReference>
<dbReference type="AlphaFoldDB" id="A0AAD5QGG5"/>
<organism evidence="1 2">
    <name type="scientific">Parelaphostrongylus tenuis</name>
    <name type="common">Meningeal worm</name>
    <dbReference type="NCBI Taxonomy" id="148309"/>
    <lineage>
        <taxon>Eukaryota</taxon>
        <taxon>Metazoa</taxon>
        <taxon>Ecdysozoa</taxon>
        <taxon>Nematoda</taxon>
        <taxon>Chromadorea</taxon>
        <taxon>Rhabditida</taxon>
        <taxon>Rhabditina</taxon>
        <taxon>Rhabditomorpha</taxon>
        <taxon>Strongyloidea</taxon>
        <taxon>Metastrongylidae</taxon>
        <taxon>Parelaphostrongylus</taxon>
    </lineage>
</organism>
<proteinExistence type="predicted"/>
<accession>A0AAD5QGG5</accession>